<evidence type="ECO:0000313" key="1">
    <source>
        <dbReference type="EMBL" id="KAI4825096.1"/>
    </source>
</evidence>
<accession>A0ACB9XEW1</accession>
<organism evidence="1 2">
    <name type="scientific">Chaenocephalus aceratus</name>
    <name type="common">Blackfin icefish</name>
    <name type="synonym">Chaenichthys aceratus</name>
    <dbReference type="NCBI Taxonomy" id="36190"/>
    <lineage>
        <taxon>Eukaryota</taxon>
        <taxon>Metazoa</taxon>
        <taxon>Chordata</taxon>
        <taxon>Craniata</taxon>
        <taxon>Vertebrata</taxon>
        <taxon>Euteleostomi</taxon>
        <taxon>Actinopterygii</taxon>
        <taxon>Neopterygii</taxon>
        <taxon>Teleostei</taxon>
        <taxon>Neoteleostei</taxon>
        <taxon>Acanthomorphata</taxon>
        <taxon>Eupercaria</taxon>
        <taxon>Perciformes</taxon>
        <taxon>Notothenioidei</taxon>
        <taxon>Channichthyidae</taxon>
        <taxon>Chaenocephalus</taxon>
    </lineage>
</organism>
<dbReference type="Proteomes" id="UP001057452">
    <property type="component" value="Chromosome 6"/>
</dbReference>
<comment type="caution">
    <text evidence="1">The sequence shown here is derived from an EMBL/GenBank/DDBJ whole genome shotgun (WGS) entry which is preliminary data.</text>
</comment>
<dbReference type="EMBL" id="CM043790">
    <property type="protein sequence ID" value="KAI4825096.1"/>
    <property type="molecule type" value="Genomic_DNA"/>
</dbReference>
<gene>
    <name evidence="1" type="ORF">KUCAC02_020794</name>
</gene>
<keyword evidence="2" id="KW-1185">Reference proteome</keyword>
<sequence length="74" mass="8118">LSIYFGKHNAVTPQLDENLFRVVKLDLSFNSADLRGDTGTPLTGRRTCGAALRLPDSHHSPDVPATTNIFRLPD</sequence>
<name>A0ACB9XEW1_CHAAC</name>
<protein>
    <submittedName>
        <fullName evidence="1">Uncharacterized protein</fullName>
    </submittedName>
</protein>
<feature type="non-terminal residue" evidence="1">
    <location>
        <position position="74"/>
    </location>
</feature>
<proteinExistence type="predicted"/>
<feature type="non-terminal residue" evidence="1">
    <location>
        <position position="1"/>
    </location>
</feature>
<evidence type="ECO:0000313" key="2">
    <source>
        <dbReference type="Proteomes" id="UP001057452"/>
    </source>
</evidence>
<reference evidence="1" key="1">
    <citation type="submission" date="2022-05" db="EMBL/GenBank/DDBJ databases">
        <title>Chromosome-level genome of Chaenocephalus aceratus.</title>
        <authorList>
            <person name="Park H."/>
        </authorList>
    </citation>
    <scope>NUCLEOTIDE SEQUENCE</scope>
    <source>
        <strain evidence="1">KU_202001</strain>
    </source>
</reference>